<keyword evidence="2" id="KW-0805">Transcription regulation</keyword>
<keyword evidence="4" id="KW-0804">Transcription</keyword>
<gene>
    <name evidence="8" type="ORF">B0T26DRAFT_303592</name>
</gene>
<comment type="caution">
    <text evidence="8">The sequence shown here is derived from an EMBL/GenBank/DDBJ whole genome shotgun (WGS) entry which is preliminary data.</text>
</comment>
<dbReference type="SUPFAM" id="SSF57701">
    <property type="entry name" value="Zn2/Cys6 DNA-binding domain"/>
    <property type="match status" value="1"/>
</dbReference>
<dbReference type="Gene3D" id="4.10.240.10">
    <property type="entry name" value="Zn(2)-C6 fungal-type DNA-binding domain"/>
    <property type="match status" value="1"/>
</dbReference>
<accession>A0AA40AL01</accession>
<dbReference type="Pfam" id="PF04082">
    <property type="entry name" value="Fungal_trans"/>
    <property type="match status" value="1"/>
</dbReference>
<dbReference type="PANTHER" id="PTHR47424">
    <property type="entry name" value="REGULATORY PROTEIN GAL4"/>
    <property type="match status" value="1"/>
</dbReference>
<name>A0AA40AL01_9PEZI</name>
<evidence type="ECO:0000256" key="5">
    <source>
        <dbReference type="ARBA" id="ARBA00023242"/>
    </source>
</evidence>
<keyword evidence="1" id="KW-0479">Metal-binding</keyword>
<evidence type="ECO:0000313" key="9">
    <source>
        <dbReference type="Proteomes" id="UP001172101"/>
    </source>
</evidence>
<evidence type="ECO:0000256" key="4">
    <source>
        <dbReference type="ARBA" id="ARBA00023163"/>
    </source>
</evidence>
<dbReference type="GO" id="GO:0005634">
    <property type="term" value="C:nucleus"/>
    <property type="evidence" value="ECO:0007669"/>
    <property type="project" value="TreeGrafter"/>
</dbReference>
<organism evidence="8 9">
    <name type="scientific">Lasiosphaeria miniovina</name>
    <dbReference type="NCBI Taxonomy" id="1954250"/>
    <lineage>
        <taxon>Eukaryota</taxon>
        <taxon>Fungi</taxon>
        <taxon>Dikarya</taxon>
        <taxon>Ascomycota</taxon>
        <taxon>Pezizomycotina</taxon>
        <taxon>Sordariomycetes</taxon>
        <taxon>Sordariomycetidae</taxon>
        <taxon>Sordariales</taxon>
        <taxon>Lasiosphaeriaceae</taxon>
        <taxon>Lasiosphaeria</taxon>
    </lineage>
</organism>
<dbReference type="InterPro" id="IPR007219">
    <property type="entry name" value="XnlR_reg_dom"/>
</dbReference>
<feature type="compositionally biased region" description="Polar residues" evidence="6">
    <location>
        <begin position="92"/>
        <end position="104"/>
    </location>
</feature>
<dbReference type="GO" id="GO:0006351">
    <property type="term" value="P:DNA-templated transcription"/>
    <property type="evidence" value="ECO:0007669"/>
    <property type="project" value="InterPro"/>
</dbReference>
<sequence>MEPSAAHKFIPETGVAPQRRRKARLACDPCRNRKTGCDGRRPICTPCGVRGWADKCTWQDSVLQPSAGVSLVDLERRLKRLEHESRADLGIQRNTASNTASNEPVSPAAKADLCSHGLSCHSLDNEDETISHTFSSVSSFMHDGVEVAGPHAPPESGPHQPPVPPEPGLPRLIGFALDSPDQHFGDDGRQSIILPPVRFAADLLGIYWRFAHPVFPVLHRPTFEADYDEIWKPLALQSRWVHGGQDEVVFHAILNIALAIGCQRSESISGAQREYLADEFYKRSVRLVSIETLDFSTLAVVQLLLLRGLYLFYAVRMNRSWIMVGAAVRAALGIGLHLPLPNGTNQVDREMRRRVWLAGCIVLDRILAVTFGRPALISTKYINQAPAPQLIDDQYLSKTKEGRQPDGIPSIIALPIHTVKLAPILDDCRAVSIARGSQASGYRGPDPLTVLSINSRLDQFLDDMPEHLRVDADMSKYAIGEAEIFTFRMQGHVLRTRVMYARLALLRQTLLVDAQRWATPTAQTNNNSTFRLNEKLHDEICALCLTTAHAVLEEVHANLGSIHEIPPWYSLMYTFSAATALIVSALSPRLGVRFDAEPAKTSWERAIHIFESHKTHVASADRGCEVMERYRDFIVSSASRMAAAAAQPGNGSLRVGNTGERMETSSQGGAPAVAPECTNLPSHEQGLTHDQQDQQMYWGQQSSSMSSFEASTALPPTVMEGLDGFLGSYSLDEAWMGMQQALGDSDWNMGGFNAQ</sequence>
<dbReference type="GO" id="GO:0000981">
    <property type="term" value="F:DNA-binding transcription factor activity, RNA polymerase II-specific"/>
    <property type="evidence" value="ECO:0007669"/>
    <property type="project" value="InterPro"/>
</dbReference>
<dbReference type="PROSITE" id="PS00463">
    <property type="entry name" value="ZN2_CY6_FUNGAL_1"/>
    <property type="match status" value="1"/>
</dbReference>
<dbReference type="SMART" id="SM00906">
    <property type="entry name" value="Fungal_trans"/>
    <property type="match status" value="1"/>
</dbReference>
<feature type="compositionally biased region" description="Pro residues" evidence="6">
    <location>
        <begin position="151"/>
        <end position="168"/>
    </location>
</feature>
<dbReference type="GO" id="GO:0000978">
    <property type="term" value="F:RNA polymerase II cis-regulatory region sequence-specific DNA binding"/>
    <property type="evidence" value="ECO:0007669"/>
    <property type="project" value="TreeGrafter"/>
</dbReference>
<feature type="region of interest" description="Disordered" evidence="6">
    <location>
        <begin position="648"/>
        <end position="672"/>
    </location>
</feature>
<feature type="region of interest" description="Disordered" evidence="6">
    <location>
        <begin position="89"/>
        <end position="108"/>
    </location>
</feature>
<dbReference type="GO" id="GO:0000435">
    <property type="term" value="P:positive regulation of transcription from RNA polymerase II promoter by galactose"/>
    <property type="evidence" value="ECO:0007669"/>
    <property type="project" value="TreeGrafter"/>
</dbReference>
<feature type="region of interest" description="Disordered" evidence="6">
    <location>
        <begin position="148"/>
        <end position="168"/>
    </location>
</feature>
<dbReference type="PROSITE" id="PS50048">
    <property type="entry name" value="ZN2_CY6_FUNGAL_2"/>
    <property type="match status" value="1"/>
</dbReference>
<evidence type="ECO:0000256" key="2">
    <source>
        <dbReference type="ARBA" id="ARBA00023015"/>
    </source>
</evidence>
<protein>
    <submittedName>
        <fullName evidence="8">Fungal-specific transcription factor domain-containing protein</fullName>
    </submittedName>
</protein>
<proteinExistence type="predicted"/>
<evidence type="ECO:0000259" key="7">
    <source>
        <dbReference type="PROSITE" id="PS50048"/>
    </source>
</evidence>
<dbReference type="SMART" id="SM00066">
    <property type="entry name" value="GAL4"/>
    <property type="match status" value="1"/>
</dbReference>
<keyword evidence="5" id="KW-0539">Nucleus</keyword>
<dbReference type="RefSeq" id="XP_060296560.1">
    <property type="nucleotide sequence ID" value="XM_060434275.1"/>
</dbReference>
<evidence type="ECO:0000256" key="6">
    <source>
        <dbReference type="SAM" id="MobiDB-lite"/>
    </source>
</evidence>
<dbReference type="AlphaFoldDB" id="A0AA40AL01"/>
<dbReference type="PANTHER" id="PTHR47424:SF3">
    <property type="entry name" value="REGULATORY PROTEIN GAL4"/>
    <property type="match status" value="1"/>
</dbReference>
<keyword evidence="3" id="KW-0238">DNA-binding</keyword>
<dbReference type="Pfam" id="PF00172">
    <property type="entry name" value="Zn_clus"/>
    <property type="match status" value="1"/>
</dbReference>
<dbReference type="GeneID" id="85317545"/>
<dbReference type="Proteomes" id="UP001172101">
    <property type="component" value="Unassembled WGS sequence"/>
</dbReference>
<evidence type="ECO:0000313" key="8">
    <source>
        <dbReference type="EMBL" id="KAK0717767.1"/>
    </source>
</evidence>
<dbReference type="CDD" id="cd12148">
    <property type="entry name" value="fungal_TF_MHR"/>
    <property type="match status" value="1"/>
</dbReference>
<reference evidence="8" key="1">
    <citation type="submission" date="2023-06" db="EMBL/GenBank/DDBJ databases">
        <title>Genome-scale phylogeny and comparative genomics of the fungal order Sordariales.</title>
        <authorList>
            <consortium name="Lawrence Berkeley National Laboratory"/>
            <person name="Hensen N."/>
            <person name="Bonometti L."/>
            <person name="Westerberg I."/>
            <person name="Brannstrom I.O."/>
            <person name="Guillou S."/>
            <person name="Cros-Aarteil S."/>
            <person name="Calhoun S."/>
            <person name="Haridas S."/>
            <person name="Kuo A."/>
            <person name="Mondo S."/>
            <person name="Pangilinan J."/>
            <person name="Riley R."/>
            <person name="LaButti K."/>
            <person name="Andreopoulos B."/>
            <person name="Lipzen A."/>
            <person name="Chen C."/>
            <person name="Yanf M."/>
            <person name="Daum C."/>
            <person name="Ng V."/>
            <person name="Clum A."/>
            <person name="Steindorff A."/>
            <person name="Ohm R."/>
            <person name="Martin F."/>
            <person name="Silar P."/>
            <person name="Natvig D."/>
            <person name="Lalanne C."/>
            <person name="Gautier V."/>
            <person name="Ament-velasquez S.L."/>
            <person name="Kruys A."/>
            <person name="Hutchinson M.I."/>
            <person name="Powell A.J."/>
            <person name="Barry K."/>
            <person name="Miller A.N."/>
            <person name="Grigoriev I.V."/>
            <person name="Debuchy R."/>
            <person name="Gladieux P."/>
            <person name="Thoren M.H."/>
            <person name="Johannesson H."/>
        </authorList>
    </citation>
    <scope>NUCLEOTIDE SEQUENCE</scope>
    <source>
        <strain evidence="8">SMH2392-1A</strain>
    </source>
</reference>
<feature type="domain" description="Zn(2)-C6 fungal-type" evidence="7">
    <location>
        <begin position="26"/>
        <end position="58"/>
    </location>
</feature>
<dbReference type="InterPro" id="IPR036864">
    <property type="entry name" value="Zn2-C6_fun-type_DNA-bd_sf"/>
</dbReference>
<evidence type="ECO:0000256" key="3">
    <source>
        <dbReference type="ARBA" id="ARBA00023125"/>
    </source>
</evidence>
<evidence type="ECO:0000256" key="1">
    <source>
        <dbReference type="ARBA" id="ARBA00022723"/>
    </source>
</evidence>
<dbReference type="CDD" id="cd00067">
    <property type="entry name" value="GAL4"/>
    <property type="match status" value="1"/>
</dbReference>
<dbReference type="GO" id="GO:0008270">
    <property type="term" value="F:zinc ion binding"/>
    <property type="evidence" value="ECO:0007669"/>
    <property type="project" value="InterPro"/>
</dbReference>
<keyword evidence="9" id="KW-1185">Reference proteome</keyword>
<dbReference type="InterPro" id="IPR001138">
    <property type="entry name" value="Zn2Cys6_DnaBD"/>
</dbReference>
<dbReference type="InterPro" id="IPR051127">
    <property type="entry name" value="Fungal_SecMet_Regulators"/>
</dbReference>
<dbReference type="EMBL" id="JAUIRO010000004">
    <property type="protein sequence ID" value="KAK0717767.1"/>
    <property type="molecule type" value="Genomic_DNA"/>
</dbReference>